<evidence type="ECO:0000256" key="1">
    <source>
        <dbReference type="ARBA" id="ARBA00004651"/>
    </source>
</evidence>
<comment type="caution">
    <text evidence="7">The sequence shown here is derived from an EMBL/GenBank/DDBJ whole genome shotgun (WGS) entry which is preliminary data.</text>
</comment>
<dbReference type="GO" id="GO:0005886">
    <property type="term" value="C:plasma membrane"/>
    <property type="evidence" value="ECO:0007669"/>
    <property type="project" value="UniProtKB-SubCell"/>
</dbReference>
<dbReference type="AlphaFoldDB" id="A0A8J3TCW7"/>
<evidence type="ECO:0000256" key="2">
    <source>
        <dbReference type="ARBA" id="ARBA00022475"/>
    </source>
</evidence>
<evidence type="ECO:0000256" key="6">
    <source>
        <dbReference type="SAM" id="Phobius"/>
    </source>
</evidence>
<dbReference type="InterPro" id="IPR020948">
    <property type="entry name" value="P_starv_induced_PsiE-like"/>
</dbReference>
<dbReference type="Pfam" id="PF06146">
    <property type="entry name" value="PsiE"/>
    <property type="match status" value="1"/>
</dbReference>
<evidence type="ECO:0008006" key="9">
    <source>
        <dbReference type="Google" id="ProtNLM"/>
    </source>
</evidence>
<protein>
    <recommendedName>
        <fullName evidence="9">Phosphate-starvation-inducible E</fullName>
    </recommendedName>
</protein>
<feature type="transmembrane region" description="Helical" evidence="6">
    <location>
        <begin position="129"/>
        <end position="150"/>
    </location>
</feature>
<reference evidence="7" key="1">
    <citation type="submission" date="2021-01" db="EMBL/GenBank/DDBJ databases">
        <title>Whole genome shotgun sequence of Planosporangium mesophilum NBRC 109066.</title>
        <authorList>
            <person name="Komaki H."/>
            <person name="Tamura T."/>
        </authorList>
    </citation>
    <scope>NUCLEOTIDE SEQUENCE</scope>
    <source>
        <strain evidence="7">NBRC 109066</strain>
    </source>
</reference>
<keyword evidence="8" id="KW-1185">Reference proteome</keyword>
<evidence type="ECO:0000313" key="8">
    <source>
        <dbReference type="Proteomes" id="UP000599074"/>
    </source>
</evidence>
<feature type="transmembrane region" description="Helical" evidence="6">
    <location>
        <begin position="26"/>
        <end position="52"/>
    </location>
</feature>
<dbReference type="Proteomes" id="UP000599074">
    <property type="component" value="Unassembled WGS sequence"/>
</dbReference>
<evidence type="ECO:0000256" key="3">
    <source>
        <dbReference type="ARBA" id="ARBA00022692"/>
    </source>
</evidence>
<evidence type="ECO:0000256" key="4">
    <source>
        <dbReference type="ARBA" id="ARBA00022989"/>
    </source>
</evidence>
<evidence type="ECO:0000256" key="5">
    <source>
        <dbReference type="ARBA" id="ARBA00023136"/>
    </source>
</evidence>
<feature type="transmembrane region" description="Helical" evidence="6">
    <location>
        <begin position="64"/>
        <end position="86"/>
    </location>
</feature>
<accession>A0A8J3TCW7</accession>
<keyword evidence="2" id="KW-1003">Cell membrane</keyword>
<gene>
    <name evidence="7" type="ORF">Pme01_35910</name>
</gene>
<sequence length="168" mass="17896">MVNTRGVGEEKGRRSGVAVVLNYSEFFLNAAVAVALGVGGFILLGVVAYDFVQGLGHGPFVRQVLQLLSGLLLVFIFTELIGTLRVVIATREVKAEPFLVVGIVASIRRVIVVGAEAENAIGTARFKDVMLEIGVLSGTVLVLGVTFFVLRMARAEEPPTSKGPTERL</sequence>
<organism evidence="7 8">
    <name type="scientific">Planosporangium mesophilum</name>
    <dbReference type="NCBI Taxonomy" id="689768"/>
    <lineage>
        <taxon>Bacteria</taxon>
        <taxon>Bacillati</taxon>
        <taxon>Actinomycetota</taxon>
        <taxon>Actinomycetes</taxon>
        <taxon>Micromonosporales</taxon>
        <taxon>Micromonosporaceae</taxon>
        <taxon>Planosporangium</taxon>
    </lineage>
</organism>
<keyword evidence="3 6" id="KW-0812">Transmembrane</keyword>
<dbReference type="EMBL" id="BOON01000032">
    <property type="protein sequence ID" value="GII23994.1"/>
    <property type="molecule type" value="Genomic_DNA"/>
</dbReference>
<name>A0A8J3TCW7_9ACTN</name>
<comment type="subcellular location">
    <subcellularLocation>
        <location evidence="1">Cell membrane</location>
        <topology evidence="1">Multi-pass membrane protein</topology>
    </subcellularLocation>
</comment>
<keyword evidence="5 6" id="KW-0472">Membrane</keyword>
<evidence type="ECO:0000313" key="7">
    <source>
        <dbReference type="EMBL" id="GII23994.1"/>
    </source>
</evidence>
<proteinExistence type="predicted"/>
<keyword evidence="4 6" id="KW-1133">Transmembrane helix</keyword>